<evidence type="ECO:0000259" key="6">
    <source>
        <dbReference type="SMART" id="SM00093"/>
    </source>
</evidence>
<evidence type="ECO:0000256" key="5">
    <source>
        <dbReference type="SAM" id="SignalP"/>
    </source>
</evidence>
<dbReference type="PROSITE" id="PS00284">
    <property type="entry name" value="SERPIN"/>
    <property type="match status" value="1"/>
</dbReference>
<name>A0AAN7Q8V7_9COLE</name>
<keyword evidence="3" id="KW-0722">Serine protease inhibitor</keyword>
<keyword evidence="5" id="KW-0732">Signal</keyword>
<dbReference type="SUPFAM" id="SSF56574">
    <property type="entry name" value="Serpins"/>
    <property type="match status" value="2"/>
</dbReference>
<evidence type="ECO:0000313" key="8">
    <source>
        <dbReference type="Proteomes" id="UP001353858"/>
    </source>
</evidence>
<dbReference type="Gene3D" id="3.30.497.10">
    <property type="entry name" value="Antithrombin, subunit I, domain 2"/>
    <property type="match status" value="2"/>
</dbReference>
<sequence>MNLFLLLLFGIGSFIDGIAGINKMYRINQVNENTYQEFNKRFTVNAFTEISKQTVQNILFSPFSAHVILALITVGASGNTARELVNAISVPVDPTVTEYMFEDVLKQIENYYTYVLKTANKVYVTDRIPIKSIFINTAKYSFATDIENINVSNSKQAVDNINNWVNTQTDYEINNILLEHNVNADTSALLINALYLSADWVYKFTTTTSAYFHVNKKTMVTANMMTAVNTVNFSNRPDLKARFLELPFFGEDMSMIFALPYAVDGLSKMQSYLDRILNVQFNQTLVKYTIPKFSIQSTIDVKSILKFKGVRKAFTPTAEFLKIADMPFFISDVIQKTIIDVNENGVDVAVNSEERAPIDILRSQWNVEVFNADHPFLFYIKHITFGVLFIVIYLARGEKLKEYHDSNLQFASNIYTEFASKNNGNFLLCPLSAQIILSLAAIGAKETTAQQLSAALNLPADSSKIQNMFQQISPYLDINTDYQLSSANKIYTKSEIVLKDDFKSLAQNTFKADIQNINFDNKKAATKEINDWVETKTHNKIKDLLSDDSIKPNTAAVLVNAIYFKANWLRKFGKAYQRHFYITKTKKVETDMMVQRNDFNYYYNKDLHAEFLEMPFKGNDVVLTIALPKENEGLSDLEKSISRVLAVQPYEELDTVVTVPKFTMETKIDFKSILQSLGATLPFSDNANFKGMSDIPLKIDEAVQKTYIEITETGATASAATYFSPMMVSIPRAHFTANRPFIYYFRHKVHGVFFVGRYTEP</sequence>
<evidence type="ECO:0000313" key="7">
    <source>
        <dbReference type="EMBL" id="KAK4883160.1"/>
    </source>
</evidence>
<dbReference type="InterPro" id="IPR023795">
    <property type="entry name" value="Serpin_CS"/>
</dbReference>
<dbReference type="InterPro" id="IPR000215">
    <property type="entry name" value="Serpin_fam"/>
</dbReference>
<evidence type="ECO:0000256" key="4">
    <source>
        <dbReference type="RuleBase" id="RU000411"/>
    </source>
</evidence>
<keyword evidence="8" id="KW-1185">Reference proteome</keyword>
<reference evidence="8" key="1">
    <citation type="submission" date="2023-01" db="EMBL/GenBank/DDBJ databases">
        <title>Key to firefly adult light organ development and bioluminescence: homeobox transcription factors regulate luciferase expression and transportation to peroxisome.</title>
        <authorList>
            <person name="Fu X."/>
        </authorList>
    </citation>
    <scope>NUCLEOTIDE SEQUENCE [LARGE SCALE GENOMIC DNA]</scope>
</reference>
<dbReference type="CDD" id="cd19601">
    <property type="entry name" value="serpin42Da-like"/>
    <property type="match status" value="1"/>
</dbReference>
<comment type="similarity">
    <text evidence="1 4">Belongs to the serpin family.</text>
</comment>
<proteinExistence type="inferred from homology"/>
<feature type="domain" description="Serpin" evidence="6">
    <location>
        <begin position="412"/>
        <end position="761"/>
    </location>
</feature>
<dbReference type="EMBL" id="JARPUR010000002">
    <property type="protein sequence ID" value="KAK4883160.1"/>
    <property type="molecule type" value="Genomic_DNA"/>
</dbReference>
<gene>
    <name evidence="7" type="ORF">RN001_006479</name>
</gene>
<dbReference type="AlphaFoldDB" id="A0AAN7Q8V7"/>
<dbReference type="InterPro" id="IPR042178">
    <property type="entry name" value="Serpin_sf_1"/>
</dbReference>
<protein>
    <recommendedName>
        <fullName evidence="6">Serpin domain-containing protein</fullName>
    </recommendedName>
</protein>
<dbReference type="Proteomes" id="UP001353858">
    <property type="component" value="Unassembled WGS sequence"/>
</dbReference>
<dbReference type="GO" id="GO:0005615">
    <property type="term" value="C:extracellular space"/>
    <property type="evidence" value="ECO:0007669"/>
    <property type="project" value="InterPro"/>
</dbReference>
<dbReference type="InterPro" id="IPR036186">
    <property type="entry name" value="Serpin_sf"/>
</dbReference>
<evidence type="ECO:0000256" key="2">
    <source>
        <dbReference type="ARBA" id="ARBA00022690"/>
    </source>
</evidence>
<comment type="caution">
    <text evidence="7">The sequence shown here is derived from an EMBL/GenBank/DDBJ whole genome shotgun (WGS) entry which is preliminary data.</text>
</comment>
<evidence type="ECO:0000256" key="1">
    <source>
        <dbReference type="ARBA" id="ARBA00009500"/>
    </source>
</evidence>
<dbReference type="SMART" id="SM00093">
    <property type="entry name" value="SERPIN"/>
    <property type="match status" value="2"/>
</dbReference>
<dbReference type="InterPro" id="IPR042185">
    <property type="entry name" value="Serpin_sf_2"/>
</dbReference>
<dbReference type="GO" id="GO:0004867">
    <property type="term" value="F:serine-type endopeptidase inhibitor activity"/>
    <property type="evidence" value="ECO:0007669"/>
    <property type="project" value="UniProtKB-KW"/>
</dbReference>
<evidence type="ECO:0000256" key="3">
    <source>
        <dbReference type="ARBA" id="ARBA00022900"/>
    </source>
</evidence>
<dbReference type="PANTHER" id="PTHR11461">
    <property type="entry name" value="SERINE PROTEASE INHIBITOR, SERPIN"/>
    <property type="match status" value="1"/>
</dbReference>
<keyword evidence="2" id="KW-0646">Protease inhibitor</keyword>
<organism evidence="7 8">
    <name type="scientific">Aquatica leii</name>
    <dbReference type="NCBI Taxonomy" id="1421715"/>
    <lineage>
        <taxon>Eukaryota</taxon>
        <taxon>Metazoa</taxon>
        <taxon>Ecdysozoa</taxon>
        <taxon>Arthropoda</taxon>
        <taxon>Hexapoda</taxon>
        <taxon>Insecta</taxon>
        <taxon>Pterygota</taxon>
        <taxon>Neoptera</taxon>
        <taxon>Endopterygota</taxon>
        <taxon>Coleoptera</taxon>
        <taxon>Polyphaga</taxon>
        <taxon>Elateriformia</taxon>
        <taxon>Elateroidea</taxon>
        <taxon>Lampyridae</taxon>
        <taxon>Luciolinae</taxon>
        <taxon>Aquatica</taxon>
    </lineage>
</organism>
<feature type="signal peptide" evidence="5">
    <location>
        <begin position="1"/>
        <end position="20"/>
    </location>
</feature>
<feature type="domain" description="Serpin" evidence="6">
    <location>
        <begin position="44"/>
        <end position="396"/>
    </location>
</feature>
<dbReference type="Gene3D" id="2.30.39.10">
    <property type="entry name" value="Alpha-1-antitrypsin, domain 1"/>
    <property type="match status" value="2"/>
</dbReference>
<feature type="chain" id="PRO_5042840615" description="Serpin domain-containing protein" evidence="5">
    <location>
        <begin position="21"/>
        <end position="761"/>
    </location>
</feature>
<accession>A0AAN7Q8V7</accession>
<dbReference type="PANTHER" id="PTHR11461:SF211">
    <property type="entry name" value="GH10112P-RELATED"/>
    <property type="match status" value="1"/>
</dbReference>
<dbReference type="Pfam" id="PF00079">
    <property type="entry name" value="Serpin"/>
    <property type="match status" value="2"/>
</dbReference>
<dbReference type="InterPro" id="IPR023796">
    <property type="entry name" value="Serpin_dom"/>
</dbReference>